<keyword evidence="1" id="KW-0812">Transmembrane</keyword>
<accession>A0A2T1KF97</accession>
<organism evidence="2 3">
    <name type="scientific">Marinobacter halophilus</name>
    <dbReference type="NCBI Taxonomy" id="1323740"/>
    <lineage>
        <taxon>Bacteria</taxon>
        <taxon>Pseudomonadati</taxon>
        <taxon>Pseudomonadota</taxon>
        <taxon>Gammaproteobacteria</taxon>
        <taxon>Pseudomonadales</taxon>
        <taxon>Marinobacteraceae</taxon>
        <taxon>Marinobacter</taxon>
    </lineage>
</organism>
<feature type="transmembrane region" description="Helical" evidence="1">
    <location>
        <begin position="6"/>
        <end position="27"/>
    </location>
</feature>
<dbReference type="Proteomes" id="UP000238385">
    <property type="component" value="Unassembled WGS sequence"/>
</dbReference>
<evidence type="ECO:0000313" key="2">
    <source>
        <dbReference type="EMBL" id="PSF08799.1"/>
    </source>
</evidence>
<dbReference type="InterPro" id="IPR010352">
    <property type="entry name" value="DUF945"/>
</dbReference>
<evidence type="ECO:0000313" key="3">
    <source>
        <dbReference type="Proteomes" id="UP000238385"/>
    </source>
</evidence>
<name>A0A2T1KF97_9GAMM</name>
<sequence>MNLKRWTIAGAAILVIAGIAPWGVGYLTQQHWQEATREVNSAQPFLRMETGKYNRGLLGAEVSGTITLLDPATGQSNRIDFEVQVSHGVTGSFLDFRPTEGWQPPGAEWFPEAEPKLTLETRVWGSATLELLAPVIHIDHPVNGGSLRSSGGLARLEIGRLGEQADMLLVWPAMVLAGPAMNVSIEDIHLEQSLAWLSGDIWTGSGTMTVESVVVQEHQAPPLTLNGFSLNSHSEAGSDGERLDSTLSLALESVSFDDEAFGPHRMDVAVDGLDVASWNAFSSVMTDMQMMAQQASGQAPPAAFEQQMALMQRFNESVHGLAAAGFSAGIRELSLDTPEGPVQGSLDISHPELSDRERDNMLMVMQQLTGALDLSMPLALAENYPGLRMQLAPLIKQGLLVENGDQLVMAGRMQNLVLDINGISIPLPPLL</sequence>
<dbReference type="RefSeq" id="WP_106671397.1">
    <property type="nucleotide sequence ID" value="NZ_BMFE01000001.1"/>
</dbReference>
<reference evidence="2 3" key="1">
    <citation type="submission" date="2018-03" db="EMBL/GenBank/DDBJ databases">
        <title>Marinobacter brunus sp. nov., a marine bacterium of Gamma-proteobacteria isolated from the surface seawater of the South China Sea.</title>
        <authorList>
            <person name="Cheng H."/>
            <person name="Wu Y.-H."/>
            <person name="Xamxidin M."/>
            <person name="Xu X.-W."/>
        </authorList>
    </citation>
    <scope>NUCLEOTIDE SEQUENCE [LARGE SCALE GENOMIC DNA]</scope>
    <source>
        <strain evidence="2 3">JCM 30472</strain>
    </source>
</reference>
<dbReference type="AlphaFoldDB" id="A0A2T1KF97"/>
<comment type="caution">
    <text evidence="2">The sequence shown here is derived from an EMBL/GenBank/DDBJ whole genome shotgun (WGS) entry which is preliminary data.</text>
</comment>
<protein>
    <submittedName>
        <fullName evidence="2">DUF945 domain-containing protein</fullName>
    </submittedName>
</protein>
<keyword evidence="3" id="KW-1185">Reference proteome</keyword>
<keyword evidence="1" id="KW-0472">Membrane</keyword>
<dbReference type="Pfam" id="PF06097">
    <property type="entry name" value="DUF945"/>
    <property type="match status" value="1"/>
</dbReference>
<gene>
    <name evidence="2" type="ORF">C7H08_09050</name>
</gene>
<dbReference type="EMBL" id="PXNN01000011">
    <property type="protein sequence ID" value="PSF08799.1"/>
    <property type="molecule type" value="Genomic_DNA"/>
</dbReference>
<dbReference type="OrthoDB" id="6346050at2"/>
<evidence type="ECO:0000256" key="1">
    <source>
        <dbReference type="SAM" id="Phobius"/>
    </source>
</evidence>
<proteinExistence type="predicted"/>
<keyword evidence="1" id="KW-1133">Transmembrane helix</keyword>